<accession>A0A8C2P6X3</accession>
<organism evidence="1">
    <name type="scientific">Capra hircus</name>
    <name type="common">Goat</name>
    <dbReference type="NCBI Taxonomy" id="9925"/>
    <lineage>
        <taxon>Eukaryota</taxon>
        <taxon>Metazoa</taxon>
        <taxon>Chordata</taxon>
        <taxon>Craniata</taxon>
        <taxon>Vertebrata</taxon>
        <taxon>Euteleostomi</taxon>
        <taxon>Mammalia</taxon>
        <taxon>Eutheria</taxon>
        <taxon>Laurasiatheria</taxon>
        <taxon>Artiodactyla</taxon>
        <taxon>Ruminantia</taxon>
        <taxon>Pecora</taxon>
        <taxon>Bovidae</taxon>
        <taxon>Caprinae</taxon>
        <taxon>Capra</taxon>
    </lineage>
</organism>
<sequence>MDDCAGLIFKTSKVGLSKVAEVTTMATCVLDPLRQVLNSRNTVQQFVSVSLASGSPCFCSCGFRGCTSLLGPHLSSFAPQLAHSLLSPLHSQGAEVSQMRVLRLRGTQVS</sequence>
<proteinExistence type="predicted"/>
<reference evidence="1" key="2">
    <citation type="submission" date="2025-08" db="UniProtKB">
        <authorList>
            <consortium name="Ensembl"/>
        </authorList>
    </citation>
    <scope>IDENTIFICATION</scope>
</reference>
<reference evidence="1" key="1">
    <citation type="submission" date="2019-03" db="EMBL/GenBank/DDBJ databases">
        <title>Genome sequencing and reference-guided assembly of Black Bengal Goat (Capra hircus).</title>
        <authorList>
            <person name="Siddiki A.Z."/>
            <person name="Baten A."/>
            <person name="Billah M."/>
            <person name="Alam M.A.U."/>
            <person name="Shawrob K.S.M."/>
            <person name="Saha S."/>
            <person name="Chowdhury M."/>
            <person name="Rahman A.H."/>
            <person name="Stear M."/>
            <person name="Miah G."/>
            <person name="Das G.B."/>
            <person name="Hossain M.M."/>
            <person name="Kumkum M."/>
            <person name="Islam M.S."/>
            <person name="Mollah A.M."/>
            <person name="Ahsan A."/>
            <person name="Tusar F."/>
            <person name="Khan M.K.I."/>
        </authorList>
    </citation>
    <scope>NUCLEOTIDE SEQUENCE [LARGE SCALE GENOMIC DNA]</scope>
</reference>
<protein>
    <submittedName>
        <fullName evidence="1">Uncharacterized protein</fullName>
    </submittedName>
</protein>
<name>A0A8C2P6X3_CAPHI</name>
<dbReference type="AlphaFoldDB" id="A0A8C2P6X3"/>
<dbReference type="Ensembl" id="ENSCHIT00010020759.1">
    <property type="protein sequence ID" value="ENSCHIP00010014761.1"/>
    <property type="gene ID" value="ENSCHIG00010010808.1"/>
</dbReference>
<evidence type="ECO:0000313" key="1">
    <source>
        <dbReference type="Ensembl" id="ENSCHIP00010014761.1"/>
    </source>
</evidence>